<keyword evidence="1" id="KW-0742">SOS response</keyword>
<feature type="domain" description="UVR" evidence="2">
    <location>
        <begin position="136"/>
        <end position="169"/>
    </location>
</feature>
<name>A0A1U9NH32_9BACT</name>
<keyword evidence="4" id="KW-1185">Reference proteome</keyword>
<accession>A0A1U9NH32</accession>
<proteinExistence type="predicted"/>
<protein>
    <recommendedName>
        <fullName evidence="2">UVR domain-containing protein</fullName>
    </recommendedName>
</protein>
<evidence type="ECO:0000313" key="3">
    <source>
        <dbReference type="EMBL" id="AQT67077.1"/>
    </source>
</evidence>
<dbReference type="GO" id="GO:0050897">
    <property type="term" value="F:cobalt ion binding"/>
    <property type="evidence" value="ECO:0007669"/>
    <property type="project" value="TreeGrafter"/>
</dbReference>
<dbReference type="Proteomes" id="UP000189674">
    <property type="component" value="Chromosome"/>
</dbReference>
<dbReference type="STRING" id="1936003.STSP2_00217"/>
<dbReference type="GO" id="GO:0005507">
    <property type="term" value="F:copper ion binding"/>
    <property type="evidence" value="ECO:0007669"/>
    <property type="project" value="TreeGrafter"/>
</dbReference>
<dbReference type="GO" id="GO:0008270">
    <property type="term" value="F:zinc ion binding"/>
    <property type="evidence" value="ECO:0007669"/>
    <property type="project" value="TreeGrafter"/>
</dbReference>
<dbReference type="GO" id="GO:0046870">
    <property type="term" value="F:cadmium ion binding"/>
    <property type="evidence" value="ECO:0007669"/>
    <property type="project" value="TreeGrafter"/>
</dbReference>
<dbReference type="GO" id="GO:1990170">
    <property type="term" value="P:stress response to cadmium ion"/>
    <property type="evidence" value="ECO:0007669"/>
    <property type="project" value="TreeGrafter"/>
</dbReference>
<dbReference type="Pfam" id="PF02151">
    <property type="entry name" value="UVR"/>
    <property type="match status" value="1"/>
</dbReference>
<dbReference type="PANTHER" id="PTHR38430">
    <property type="entry name" value="PROTEIN-ARGININE KINASE ACTIVATOR PROTEIN"/>
    <property type="match status" value="1"/>
</dbReference>
<dbReference type="OrthoDB" id="9788704at2"/>
<reference evidence="4" key="1">
    <citation type="submission" date="2017-02" db="EMBL/GenBank/DDBJ databases">
        <title>Comparative genomics and description of representatives of a novel lineage of planctomycetes thriving in anoxic sediments.</title>
        <authorList>
            <person name="Spring S."/>
            <person name="Bunk B."/>
            <person name="Sproer C."/>
        </authorList>
    </citation>
    <scope>NUCLEOTIDE SEQUENCE [LARGE SCALE GENOMIC DNA]</scope>
    <source>
        <strain evidence="4">ST-NAGAB-D1</strain>
    </source>
</reference>
<dbReference type="GO" id="GO:1990169">
    <property type="term" value="P:stress response to copper ion"/>
    <property type="evidence" value="ECO:0007669"/>
    <property type="project" value="TreeGrafter"/>
</dbReference>
<dbReference type="PROSITE" id="PS50151">
    <property type="entry name" value="UVR"/>
    <property type="match status" value="1"/>
</dbReference>
<dbReference type="KEGG" id="alus:STSP2_00217"/>
<dbReference type="InterPro" id="IPR025542">
    <property type="entry name" value="YacH"/>
</dbReference>
<sequence length="169" mass="18896">MQCQLCKQNMATIHLTEISNGQRSETHLCEDCAQQQGLSVKAQIPLNELLSTLLASQPEAKEELTAAAEDADLGSATCPACGMTLDRFKKESLLGCPHDYEAFEDQLNPLIEKTQNGRTTHSGKVPEHIPEDNKTQIELINLRRRLEEAVKLEDYETAAEIRDKINHLQ</sequence>
<dbReference type="PIRSF" id="PIRSF015034">
    <property type="entry name" value="YacH"/>
    <property type="match status" value="1"/>
</dbReference>
<keyword evidence="1" id="KW-0227">DNA damage</keyword>
<dbReference type="SUPFAM" id="SSF46600">
    <property type="entry name" value="C-terminal UvrC-binding domain of UvrB"/>
    <property type="match status" value="1"/>
</dbReference>
<dbReference type="InterPro" id="IPR036876">
    <property type="entry name" value="UVR_dom_sf"/>
</dbReference>
<dbReference type="AlphaFoldDB" id="A0A1U9NH32"/>
<organism evidence="3 4">
    <name type="scientific">Anaerohalosphaera lusitana</name>
    <dbReference type="NCBI Taxonomy" id="1936003"/>
    <lineage>
        <taxon>Bacteria</taxon>
        <taxon>Pseudomonadati</taxon>
        <taxon>Planctomycetota</taxon>
        <taxon>Phycisphaerae</taxon>
        <taxon>Sedimentisphaerales</taxon>
        <taxon>Anaerohalosphaeraceae</taxon>
        <taxon>Anaerohalosphaera</taxon>
    </lineage>
</organism>
<evidence type="ECO:0000313" key="4">
    <source>
        <dbReference type="Proteomes" id="UP000189674"/>
    </source>
</evidence>
<evidence type="ECO:0000259" key="2">
    <source>
        <dbReference type="PROSITE" id="PS50151"/>
    </source>
</evidence>
<dbReference type="InterPro" id="IPR001943">
    <property type="entry name" value="UVR_dom"/>
</dbReference>
<dbReference type="Gene3D" id="4.10.860.10">
    <property type="entry name" value="UVR domain"/>
    <property type="match status" value="1"/>
</dbReference>
<dbReference type="RefSeq" id="WP_146659024.1">
    <property type="nucleotide sequence ID" value="NZ_CP019791.1"/>
</dbReference>
<gene>
    <name evidence="3" type="ORF">STSP2_00217</name>
</gene>
<dbReference type="PANTHER" id="PTHR38430:SF1">
    <property type="entry name" value="PROTEIN-ARGININE KINASE ACTIVATOR PROTEIN"/>
    <property type="match status" value="1"/>
</dbReference>
<dbReference type="EMBL" id="CP019791">
    <property type="protein sequence ID" value="AQT67077.1"/>
    <property type="molecule type" value="Genomic_DNA"/>
</dbReference>
<dbReference type="GO" id="GO:0009432">
    <property type="term" value="P:SOS response"/>
    <property type="evidence" value="ECO:0007669"/>
    <property type="project" value="UniProtKB-KW"/>
</dbReference>
<evidence type="ECO:0000256" key="1">
    <source>
        <dbReference type="ARBA" id="ARBA00023236"/>
    </source>
</evidence>